<keyword evidence="1" id="KW-0963">Cytoplasm</keyword>
<evidence type="ECO:0000256" key="1">
    <source>
        <dbReference type="ARBA" id="ARBA00022490"/>
    </source>
</evidence>
<feature type="domain" description="FdhE N-terminal" evidence="2">
    <location>
        <begin position="14"/>
        <end position="163"/>
    </location>
</feature>
<evidence type="ECO:0000313" key="5">
    <source>
        <dbReference type="EMBL" id="WCL70686.1"/>
    </source>
</evidence>
<reference evidence="5 6" key="1">
    <citation type="submission" date="2023-01" db="EMBL/GenBank/DDBJ databases">
        <authorList>
            <person name="Yang C."/>
        </authorList>
    </citation>
    <scope>NUCLEOTIDE SEQUENCE [LARGE SCALE GENOMIC DNA]</scope>
    <source>
        <strain evidence="5 6">ZJ106</strain>
    </source>
</reference>
<protein>
    <submittedName>
        <fullName evidence="5">Formate dehydrogenase accessory protein FdhE</fullName>
    </submittedName>
</protein>
<evidence type="ECO:0000313" key="6">
    <source>
        <dbReference type="Proteomes" id="UP001221268"/>
    </source>
</evidence>
<evidence type="ECO:0000259" key="3">
    <source>
        <dbReference type="Pfam" id="PF24859"/>
    </source>
</evidence>
<dbReference type="Pfam" id="PF04216">
    <property type="entry name" value="FdhE_N"/>
    <property type="match status" value="1"/>
</dbReference>
<organism evidence="5 6">
    <name type="scientific">Neisseria lisongii</name>
    <dbReference type="NCBI Taxonomy" id="2912188"/>
    <lineage>
        <taxon>Bacteria</taxon>
        <taxon>Pseudomonadati</taxon>
        <taxon>Pseudomonadota</taxon>
        <taxon>Betaproteobacteria</taxon>
        <taxon>Neisseriales</taxon>
        <taxon>Neisseriaceae</taxon>
        <taxon>Neisseria</taxon>
    </lineage>
</organism>
<dbReference type="RefSeq" id="WP_237090540.1">
    <property type="nucleotide sequence ID" value="NZ_CP116766.1"/>
</dbReference>
<dbReference type="InterPro" id="IPR056774">
    <property type="entry name" value="FdhE_N"/>
</dbReference>
<dbReference type="SUPFAM" id="SSF144020">
    <property type="entry name" value="FdhE-like"/>
    <property type="match status" value="1"/>
</dbReference>
<accession>A0ABY7RIU4</accession>
<dbReference type="Gene3D" id="3.90.1670.10">
    <property type="entry name" value="FdhE-like domain"/>
    <property type="match status" value="1"/>
</dbReference>
<feature type="domain" description="FdhE central" evidence="3">
    <location>
        <begin position="171"/>
        <end position="209"/>
    </location>
</feature>
<dbReference type="InterPro" id="IPR056796">
    <property type="entry name" value="FdhE_C"/>
</dbReference>
<sequence length="299" mass="32875">MNTTTTPKGLFHTPFRLAPEQNVFANRAVRFKELAEQERSDWKDYLLVLAAVCDAQHAVSQNFSLPLPENTVNGILPKAQAEHLPEVFAEIVYALLNKAQPHIQTAAVLQEISTLQNLKPSEIRRLAGEVFDGTCRPAAEIWIQAALQIVWTAWAAQVGEDDVAVTEERTHCPCCGTPAVGSVVLIQSDLSGLRYMYCPLCNSRWNALRAKCPTCGDGGNVRLQHIEGGDTPDLPDAYTAAHAESCKSCHTYRKLYRRDKQQYADPIADDLATLGLDIAVGEAGFERSGANPFLILTED</sequence>
<feature type="domain" description="FdhE C-terminal" evidence="4">
    <location>
        <begin position="211"/>
        <end position="294"/>
    </location>
</feature>
<dbReference type="EMBL" id="CP116766">
    <property type="protein sequence ID" value="WCL70686.1"/>
    <property type="molecule type" value="Genomic_DNA"/>
</dbReference>
<proteinExistence type="predicted"/>
<dbReference type="PANTHER" id="PTHR37689">
    <property type="entry name" value="PROTEIN FDHE"/>
    <property type="match status" value="1"/>
</dbReference>
<name>A0ABY7RIU4_9NEIS</name>
<evidence type="ECO:0000259" key="2">
    <source>
        <dbReference type="Pfam" id="PF04216"/>
    </source>
</evidence>
<evidence type="ECO:0000259" key="4">
    <source>
        <dbReference type="Pfam" id="PF24860"/>
    </source>
</evidence>
<dbReference type="Pfam" id="PF24859">
    <property type="entry name" value="FdhE_central"/>
    <property type="match status" value="1"/>
</dbReference>
<dbReference type="PANTHER" id="PTHR37689:SF1">
    <property type="entry name" value="PROTEIN FDHE"/>
    <property type="match status" value="1"/>
</dbReference>
<dbReference type="Proteomes" id="UP001221268">
    <property type="component" value="Chromosome"/>
</dbReference>
<keyword evidence="6" id="KW-1185">Reference proteome</keyword>
<dbReference type="Pfam" id="PF24860">
    <property type="entry name" value="FdhE_C"/>
    <property type="match status" value="1"/>
</dbReference>
<dbReference type="CDD" id="cd16341">
    <property type="entry name" value="FdhE"/>
    <property type="match status" value="1"/>
</dbReference>
<dbReference type="InterPro" id="IPR006452">
    <property type="entry name" value="Formate_DH_accessory"/>
</dbReference>
<dbReference type="InterPro" id="IPR024064">
    <property type="entry name" value="FdhE-like_sf"/>
</dbReference>
<dbReference type="InterPro" id="IPR056797">
    <property type="entry name" value="FdhE_central"/>
</dbReference>
<gene>
    <name evidence="5" type="ORF">PJU73_04650</name>
</gene>